<evidence type="ECO:0000313" key="18">
    <source>
        <dbReference type="Proteomes" id="UP000467334"/>
    </source>
</evidence>
<evidence type="ECO:0000313" key="11">
    <source>
        <dbReference type="Proteomes" id="UP000056419"/>
    </source>
</evidence>
<feature type="chain" id="PRO_5033247758" evidence="1">
    <location>
        <begin position="25"/>
        <end position="154"/>
    </location>
</feature>
<dbReference type="Proteomes" id="UP000431177">
    <property type="component" value="Unassembled WGS sequence"/>
</dbReference>
<dbReference type="Proteomes" id="UP000056419">
    <property type="component" value="Unassembled WGS sequence"/>
</dbReference>
<dbReference type="EMBL" id="WCLA01000012">
    <property type="protein sequence ID" value="KAB5328429.1"/>
    <property type="molecule type" value="Genomic_DNA"/>
</dbReference>
<evidence type="ECO:0000313" key="9">
    <source>
        <dbReference type="EMBL" id="RHF78247.1"/>
    </source>
</evidence>
<dbReference type="Proteomes" id="UP000285305">
    <property type="component" value="Unassembled WGS sequence"/>
</dbReference>
<evidence type="ECO:0000313" key="3">
    <source>
        <dbReference type="EMBL" id="KAB5316155.1"/>
    </source>
</evidence>
<evidence type="ECO:0000313" key="13">
    <source>
        <dbReference type="Proteomes" id="UP000283762"/>
    </source>
</evidence>
<evidence type="ECO:0000256" key="1">
    <source>
        <dbReference type="SAM" id="SignalP"/>
    </source>
</evidence>
<dbReference type="EMBL" id="QRPN01000012">
    <property type="protein sequence ID" value="RHM17092.1"/>
    <property type="molecule type" value="Genomic_DNA"/>
</dbReference>
<reference evidence="17 18" key="4">
    <citation type="journal article" date="2019" name="Nat. Med.">
        <title>A library of human gut bacterial isolates paired with longitudinal multiomics data enables mechanistic microbiome research.</title>
        <authorList>
            <person name="Poyet M."/>
            <person name="Groussin M."/>
            <person name="Gibbons S.M."/>
            <person name="Avila-Pacheco J."/>
            <person name="Jiang X."/>
            <person name="Kearney S.M."/>
            <person name="Perrotta A.R."/>
            <person name="Berdy B."/>
            <person name="Zhao S."/>
            <person name="Lieberman T.D."/>
            <person name="Swanson P.K."/>
            <person name="Smith M."/>
            <person name="Roesemann S."/>
            <person name="Alexander J.E."/>
            <person name="Rich S.A."/>
            <person name="Livny J."/>
            <person name="Vlamakis H."/>
            <person name="Clish C."/>
            <person name="Bullock K."/>
            <person name="Deik A."/>
            <person name="Scott J."/>
            <person name="Pierce K.A."/>
            <person name="Xavier R.J."/>
            <person name="Alm E.J."/>
        </authorList>
    </citation>
    <scope>NUCLEOTIDE SEQUENCE [LARGE SCALE GENOMIC DNA]</scope>
    <source>
        <strain evidence="4 17">BIOML-A2</strain>
        <strain evidence="3 18">BIOML-A6</strain>
    </source>
</reference>
<dbReference type="Proteomes" id="UP000283310">
    <property type="component" value="Unassembled WGS sequence"/>
</dbReference>
<evidence type="ECO:0000259" key="2">
    <source>
        <dbReference type="Pfam" id="PF09832"/>
    </source>
</evidence>
<organism evidence="5 11">
    <name type="scientific">Bacteroides stercoris</name>
    <dbReference type="NCBI Taxonomy" id="46506"/>
    <lineage>
        <taxon>Bacteria</taxon>
        <taxon>Pseudomonadati</taxon>
        <taxon>Bacteroidota</taxon>
        <taxon>Bacteroidia</taxon>
        <taxon>Bacteroidales</taxon>
        <taxon>Bacteroidaceae</taxon>
        <taxon>Bacteroides</taxon>
    </lineage>
</organism>
<evidence type="ECO:0000313" key="16">
    <source>
        <dbReference type="Proteomes" id="UP000285305"/>
    </source>
</evidence>
<dbReference type="Proteomes" id="UP000283762">
    <property type="component" value="Unassembled WGS sequence"/>
</dbReference>
<evidence type="ECO:0000313" key="10">
    <source>
        <dbReference type="EMBL" id="RHM17092.1"/>
    </source>
</evidence>
<dbReference type="RefSeq" id="WP_016660915.1">
    <property type="nucleotide sequence ID" value="NZ_BAABYC010000001.1"/>
</dbReference>
<evidence type="ECO:0000313" key="7">
    <source>
        <dbReference type="EMBL" id="RGW99257.1"/>
    </source>
</evidence>
<dbReference type="AlphaFoldDB" id="A0A108T983"/>
<dbReference type="Pfam" id="PF09832">
    <property type="entry name" value="DUF2059"/>
    <property type="match status" value="1"/>
</dbReference>
<evidence type="ECO:0000313" key="14">
    <source>
        <dbReference type="Proteomes" id="UP000284604"/>
    </source>
</evidence>
<evidence type="ECO:0000313" key="4">
    <source>
        <dbReference type="EMBL" id="KAB5328429.1"/>
    </source>
</evidence>
<evidence type="ECO:0000313" key="12">
    <source>
        <dbReference type="Proteomes" id="UP000283310"/>
    </source>
</evidence>
<dbReference type="InterPro" id="IPR018637">
    <property type="entry name" value="DUF2059"/>
</dbReference>
<reference evidence="12 13" key="3">
    <citation type="submission" date="2018-08" db="EMBL/GenBank/DDBJ databases">
        <title>A genome reference for cultivated species of the human gut microbiota.</title>
        <authorList>
            <person name="Zou Y."/>
            <person name="Xue W."/>
            <person name="Luo G."/>
        </authorList>
    </citation>
    <scope>NUCLEOTIDE SEQUENCE [LARGE SCALE GENOMIC DNA]</scope>
    <source>
        <strain evidence="7 15">AF05-4</strain>
        <strain evidence="6 12">AF26-20BH</strain>
        <strain evidence="10 14">AF35-20</strain>
        <strain evidence="9 13">AM25-16</strain>
        <strain evidence="8 16">AM36-9BH</strain>
    </source>
</reference>
<evidence type="ECO:0000313" key="15">
    <source>
        <dbReference type="Proteomes" id="UP000284777"/>
    </source>
</evidence>
<protein>
    <submittedName>
        <fullName evidence="3">DUF2059 domain-containing protein</fullName>
    </submittedName>
</protein>
<dbReference type="EMBL" id="QSBD01000004">
    <property type="protein sequence ID" value="RGW99257.1"/>
    <property type="molecule type" value="Genomic_DNA"/>
</dbReference>
<sequence length="154" mass="16867" precursor="true">MKKSLLSVALCVMTLLIGISPVSAQGQNKEYQETLHKMLLLSGGLATVDTMVPQIIGMMKQQSPSVSEATWNAVMEKAKQFFSDNLVKVYVPIYQKHLTLDDLKKIVAFYESPVGKKLGAVTPAITMEGMTAGQQLGMELVTLIQRELDAHGNK</sequence>
<dbReference type="Proteomes" id="UP000284777">
    <property type="component" value="Unassembled WGS sequence"/>
</dbReference>
<name>A0A108T983_BACSE</name>
<reference evidence="5 11" key="1">
    <citation type="journal article" date="2016" name="BMC Genomics">
        <title>Type VI secretion systems of human gut Bacteroidales segregate into three genetic architectures, two of which are contained on mobile genetic elements.</title>
        <authorList>
            <person name="Coyne M.J."/>
            <person name="Roelofs K.G."/>
            <person name="Comstock L.E."/>
        </authorList>
    </citation>
    <scope>NUCLEOTIDE SEQUENCE [LARGE SCALE GENOMIC DNA]</scope>
    <source>
        <strain evidence="5 11">CL09T03C01</strain>
    </source>
</reference>
<dbReference type="EMBL" id="LRGC01000005">
    <property type="protein sequence ID" value="KWR55552.1"/>
    <property type="molecule type" value="Genomic_DNA"/>
</dbReference>
<evidence type="ECO:0000313" key="8">
    <source>
        <dbReference type="EMBL" id="RHC29582.1"/>
    </source>
</evidence>
<evidence type="ECO:0000313" key="5">
    <source>
        <dbReference type="EMBL" id="KWR55552.1"/>
    </source>
</evidence>
<dbReference type="EMBL" id="WCLE01000003">
    <property type="protein sequence ID" value="KAB5316155.1"/>
    <property type="molecule type" value="Genomic_DNA"/>
</dbReference>
<gene>
    <name evidence="5" type="ORF">AA415_01330</name>
    <name evidence="9" type="ORF">DW668_01265</name>
    <name evidence="8" type="ORF">DW853_08715</name>
    <name evidence="7" type="ORF">DWV41_04200</name>
    <name evidence="6" type="ORF">DWY65_12775</name>
    <name evidence="10" type="ORF">DWZ78_12055</name>
    <name evidence="4" type="ORF">F9950_07545</name>
    <name evidence="3" type="ORF">F9958_01835</name>
</gene>
<proteinExistence type="predicted"/>
<feature type="domain" description="DUF2059" evidence="2">
    <location>
        <begin position="86"/>
        <end position="141"/>
    </location>
</feature>
<comment type="caution">
    <text evidence="5">The sequence shown here is derived from an EMBL/GenBank/DDBJ whole genome shotgun (WGS) entry which is preliminary data.</text>
</comment>
<keyword evidence="11" id="KW-1185">Reference proteome</keyword>
<evidence type="ECO:0000313" key="6">
    <source>
        <dbReference type="EMBL" id="RGR10894.1"/>
    </source>
</evidence>
<dbReference type="Proteomes" id="UP000467334">
    <property type="component" value="Unassembled WGS sequence"/>
</dbReference>
<dbReference type="EMBL" id="QRHJ01000002">
    <property type="protein sequence ID" value="RHF78247.1"/>
    <property type="molecule type" value="Genomic_DNA"/>
</dbReference>
<dbReference type="PATRIC" id="fig|46506.5.peg.1420"/>
<dbReference type="EMBL" id="QSHQ01000014">
    <property type="protein sequence ID" value="RHC29582.1"/>
    <property type="molecule type" value="Genomic_DNA"/>
</dbReference>
<dbReference type="EMBL" id="QRTW01000025">
    <property type="protein sequence ID" value="RGR10894.1"/>
    <property type="molecule type" value="Genomic_DNA"/>
</dbReference>
<accession>A0A108T983</accession>
<dbReference type="Proteomes" id="UP000284604">
    <property type="component" value="Unassembled WGS sequence"/>
</dbReference>
<reference evidence="5" key="2">
    <citation type="submission" date="2016-01" db="EMBL/GenBank/DDBJ databases">
        <authorList>
            <person name="McClelland M."/>
            <person name="Jain A."/>
            <person name="Saraogi P."/>
            <person name="Mendelson R."/>
            <person name="Westerman R."/>
            <person name="SanMiguel P."/>
            <person name="Csonka L."/>
        </authorList>
    </citation>
    <scope>NUCLEOTIDE SEQUENCE</scope>
    <source>
        <strain evidence="5">CL09T03C01</strain>
    </source>
</reference>
<keyword evidence="1" id="KW-0732">Signal</keyword>
<feature type="signal peptide" evidence="1">
    <location>
        <begin position="1"/>
        <end position="24"/>
    </location>
</feature>
<evidence type="ECO:0000313" key="17">
    <source>
        <dbReference type="Proteomes" id="UP000431177"/>
    </source>
</evidence>
<dbReference type="STRING" id="46506.AA415_01330"/>